<dbReference type="Proteomes" id="UP001385951">
    <property type="component" value="Unassembled WGS sequence"/>
</dbReference>
<proteinExistence type="predicted"/>
<keyword evidence="3" id="KW-1185">Reference proteome</keyword>
<dbReference type="AlphaFoldDB" id="A0AAW0GQN2"/>
<protein>
    <submittedName>
        <fullName evidence="2">Uncharacterized protein</fullName>
    </submittedName>
</protein>
<keyword evidence="1" id="KW-0472">Membrane</keyword>
<accession>A0AAW0GQN2</accession>
<evidence type="ECO:0000313" key="2">
    <source>
        <dbReference type="EMBL" id="KAK7691861.1"/>
    </source>
</evidence>
<evidence type="ECO:0000313" key="3">
    <source>
        <dbReference type="Proteomes" id="UP001385951"/>
    </source>
</evidence>
<feature type="transmembrane region" description="Helical" evidence="1">
    <location>
        <begin position="42"/>
        <end position="65"/>
    </location>
</feature>
<keyword evidence="1" id="KW-1133">Transmembrane helix</keyword>
<comment type="caution">
    <text evidence="2">The sequence shown here is derived from an EMBL/GenBank/DDBJ whole genome shotgun (WGS) entry which is preliminary data.</text>
</comment>
<dbReference type="EMBL" id="JASBNA010000005">
    <property type="protein sequence ID" value="KAK7691861.1"/>
    <property type="molecule type" value="Genomic_DNA"/>
</dbReference>
<organism evidence="2 3">
    <name type="scientific">Cerrena zonata</name>
    <dbReference type="NCBI Taxonomy" id="2478898"/>
    <lineage>
        <taxon>Eukaryota</taxon>
        <taxon>Fungi</taxon>
        <taxon>Dikarya</taxon>
        <taxon>Basidiomycota</taxon>
        <taxon>Agaricomycotina</taxon>
        <taxon>Agaricomycetes</taxon>
        <taxon>Polyporales</taxon>
        <taxon>Cerrenaceae</taxon>
        <taxon>Cerrena</taxon>
    </lineage>
</organism>
<feature type="transmembrane region" description="Helical" evidence="1">
    <location>
        <begin position="12"/>
        <end position="36"/>
    </location>
</feature>
<reference evidence="2 3" key="1">
    <citation type="submission" date="2022-09" db="EMBL/GenBank/DDBJ databases">
        <authorList>
            <person name="Palmer J.M."/>
        </authorList>
    </citation>
    <scope>NUCLEOTIDE SEQUENCE [LARGE SCALE GENOMIC DNA]</scope>
    <source>
        <strain evidence="2 3">DSM 7382</strain>
    </source>
</reference>
<gene>
    <name evidence="2" type="ORF">QCA50_005265</name>
</gene>
<name>A0AAW0GQN2_9APHY</name>
<keyword evidence="1" id="KW-0812">Transmembrane</keyword>
<evidence type="ECO:0000256" key="1">
    <source>
        <dbReference type="SAM" id="Phobius"/>
    </source>
</evidence>
<feature type="transmembrane region" description="Helical" evidence="1">
    <location>
        <begin position="86"/>
        <end position="106"/>
    </location>
</feature>
<sequence>MAQRPLCTRSRHGAGHILATVVGAFILGLLSVASWFDSDIEASMWILTYDVMLFISKLLFCITRGCRTEHFKRLTNFRMARVRSRVITIQGVLHPTSLIAAFPSVLGQ</sequence>